<evidence type="ECO:0000313" key="1">
    <source>
        <dbReference type="EMBL" id="CDW43848.1"/>
    </source>
</evidence>
<protein>
    <recommendedName>
        <fullName evidence="2">Tc1-like transposase DDE domain-containing protein</fullName>
    </recommendedName>
</protein>
<sequence length="125" mass="14571">MVFGIVSSESHVMPPQIFETDLRVNTDIYLQVLEDIVWPWIKSVVSDRPWMWQEDSGPAHKAKWTQEWLKSNAFSFVPFSSWPPLPLDLNPLDYFVWSYVENMTNLSSILQNSLSSPALRRNSVR</sequence>
<dbReference type="AlphaFoldDB" id="A0A0K2V028"/>
<evidence type="ECO:0008006" key="2">
    <source>
        <dbReference type="Google" id="ProtNLM"/>
    </source>
</evidence>
<name>A0A0K2V028_LEPSM</name>
<reference evidence="1" key="1">
    <citation type="submission" date="2014-05" db="EMBL/GenBank/DDBJ databases">
        <authorList>
            <person name="Chronopoulou M."/>
        </authorList>
    </citation>
    <scope>NUCLEOTIDE SEQUENCE</scope>
    <source>
        <tissue evidence="1">Whole organism</tissue>
    </source>
</reference>
<proteinExistence type="predicted"/>
<dbReference type="Gene3D" id="3.30.420.10">
    <property type="entry name" value="Ribonuclease H-like superfamily/Ribonuclease H"/>
    <property type="match status" value="1"/>
</dbReference>
<dbReference type="InterPro" id="IPR036397">
    <property type="entry name" value="RNaseH_sf"/>
</dbReference>
<dbReference type="EMBL" id="HACA01026487">
    <property type="protein sequence ID" value="CDW43848.1"/>
    <property type="molecule type" value="Transcribed_RNA"/>
</dbReference>
<dbReference type="GO" id="GO:0003676">
    <property type="term" value="F:nucleic acid binding"/>
    <property type="evidence" value="ECO:0007669"/>
    <property type="project" value="InterPro"/>
</dbReference>
<accession>A0A0K2V028</accession>
<organism evidence="1">
    <name type="scientific">Lepeophtheirus salmonis</name>
    <name type="common">Salmon louse</name>
    <name type="synonym">Caligus salmonis</name>
    <dbReference type="NCBI Taxonomy" id="72036"/>
    <lineage>
        <taxon>Eukaryota</taxon>
        <taxon>Metazoa</taxon>
        <taxon>Ecdysozoa</taxon>
        <taxon>Arthropoda</taxon>
        <taxon>Crustacea</taxon>
        <taxon>Multicrustacea</taxon>
        <taxon>Hexanauplia</taxon>
        <taxon>Copepoda</taxon>
        <taxon>Siphonostomatoida</taxon>
        <taxon>Caligidae</taxon>
        <taxon>Lepeophtheirus</taxon>
    </lineage>
</organism>